<keyword evidence="6" id="KW-0560">Oxidoreductase</keyword>
<keyword evidence="9 12" id="KW-0472">Membrane</keyword>
<keyword evidence="7" id="KW-0408">Iron</keyword>
<evidence type="ECO:0000256" key="7">
    <source>
        <dbReference type="ARBA" id="ARBA00023004"/>
    </source>
</evidence>
<proteinExistence type="predicted"/>
<evidence type="ECO:0000256" key="3">
    <source>
        <dbReference type="ARBA" id="ARBA00022692"/>
    </source>
</evidence>
<evidence type="ECO:0000256" key="8">
    <source>
        <dbReference type="ARBA" id="ARBA00023133"/>
    </source>
</evidence>
<comment type="subcellular location">
    <subcellularLocation>
        <location evidence="1">Membrane</location>
        <topology evidence="1">Multi-pass membrane protein</topology>
    </subcellularLocation>
</comment>
<feature type="transmembrane region" description="Helical" evidence="12">
    <location>
        <begin position="207"/>
        <end position="228"/>
    </location>
</feature>
<evidence type="ECO:0000256" key="11">
    <source>
        <dbReference type="ARBA" id="ARBA00023444"/>
    </source>
</evidence>
<evidence type="ECO:0000256" key="6">
    <source>
        <dbReference type="ARBA" id="ARBA00023002"/>
    </source>
</evidence>
<evidence type="ECO:0000256" key="4">
    <source>
        <dbReference type="ARBA" id="ARBA00022723"/>
    </source>
</evidence>
<protein>
    <submittedName>
        <fullName evidence="13">COX15/CtaA family protein</fullName>
    </submittedName>
</protein>
<keyword evidence="10" id="KW-1015">Disulfide bond</keyword>
<keyword evidence="5 12" id="KW-1133">Transmembrane helix</keyword>
<evidence type="ECO:0000313" key="13">
    <source>
        <dbReference type="EMBL" id="WZW97627.1"/>
    </source>
</evidence>
<feature type="transmembrane region" description="Helical" evidence="12">
    <location>
        <begin position="68"/>
        <end position="88"/>
    </location>
</feature>
<feature type="transmembrane region" description="Helical" evidence="12">
    <location>
        <begin position="12"/>
        <end position="32"/>
    </location>
</feature>
<evidence type="ECO:0000313" key="14">
    <source>
        <dbReference type="Proteomes" id="UP001434337"/>
    </source>
</evidence>
<sequence length="307" mass="32578">MDVTRSRALKGWSIASLIANMVIIWTGALVRLTGSGLGCPTWPQCEPGSYVPTPEMGIHGAIEFGNRLLTFVLAAIALVTFVLALRAFRRGAVGRSMPVTAFAVGLGIIAQAIIGGISVRMQLNPWIVGLHMFVSVFLILACVWLVHHAYASAPAFAPLRLARLTEVVFALGIVVIALGVVTTGAGPHAGDGGAARNALSTEWTAKIHAWSVWALVALTVLGVVWAWSDARLRRLWLILLGAELLQGLIGYVQYFTHLPLGVVLAHMVGTTVFTAALGHVWLLTRRTPSPAPAGAEPDVAARPRVGV</sequence>
<feature type="transmembrane region" description="Helical" evidence="12">
    <location>
        <begin position="125"/>
        <end position="146"/>
    </location>
</feature>
<dbReference type="InterPro" id="IPR003780">
    <property type="entry name" value="COX15/CtaA_fam"/>
</dbReference>
<name>A0ABZ3C488_9ACTN</name>
<keyword evidence="14" id="KW-1185">Reference proteome</keyword>
<evidence type="ECO:0000256" key="12">
    <source>
        <dbReference type="SAM" id="Phobius"/>
    </source>
</evidence>
<gene>
    <name evidence="13" type="ORF">PCC79_12035</name>
</gene>
<organism evidence="13 14">
    <name type="scientific">Propioniciclava soli</name>
    <dbReference type="NCBI Taxonomy" id="2775081"/>
    <lineage>
        <taxon>Bacteria</taxon>
        <taxon>Bacillati</taxon>
        <taxon>Actinomycetota</taxon>
        <taxon>Actinomycetes</taxon>
        <taxon>Propionibacteriales</taxon>
        <taxon>Propionibacteriaceae</taxon>
        <taxon>Propioniciclava</taxon>
    </lineage>
</organism>
<dbReference type="Proteomes" id="UP001434337">
    <property type="component" value="Chromosome"/>
</dbReference>
<dbReference type="RefSeq" id="WP_342371967.1">
    <property type="nucleotide sequence ID" value="NZ_CP115965.1"/>
</dbReference>
<dbReference type="InterPro" id="IPR050450">
    <property type="entry name" value="COX15/CtaA_HemeA_synthase"/>
</dbReference>
<evidence type="ECO:0000256" key="1">
    <source>
        <dbReference type="ARBA" id="ARBA00004141"/>
    </source>
</evidence>
<feature type="transmembrane region" description="Helical" evidence="12">
    <location>
        <begin position="235"/>
        <end position="254"/>
    </location>
</feature>
<keyword evidence="8" id="KW-0350">Heme biosynthesis</keyword>
<dbReference type="Pfam" id="PF02628">
    <property type="entry name" value="COX15-CtaA"/>
    <property type="match status" value="1"/>
</dbReference>
<feature type="transmembrane region" description="Helical" evidence="12">
    <location>
        <begin position="100"/>
        <end position="119"/>
    </location>
</feature>
<evidence type="ECO:0000256" key="10">
    <source>
        <dbReference type="ARBA" id="ARBA00023157"/>
    </source>
</evidence>
<dbReference type="PANTHER" id="PTHR35457">
    <property type="entry name" value="HEME A SYNTHASE"/>
    <property type="match status" value="1"/>
</dbReference>
<evidence type="ECO:0000256" key="9">
    <source>
        <dbReference type="ARBA" id="ARBA00023136"/>
    </source>
</evidence>
<reference evidence="13 14" key="1">
    <citation type="journal article" date="2023" name="Environ Microbiome">
        <title>A coral-associated actinobacterium mitigates coral bleaching under heat stress.</title>
        <authorList>
            <person name="Li J."/>
            <person name="Zou Y."/>
            <person name="Li Q."/>
            <person name="Zhang J."/>
            <person name="Bourne D.G."/>
            <person name="Lyu Y."/>
            <person name="Liu C."/>
            <person name="Zhang S."/>
        </authorList>
    </citation>
    <scope>NUCLEOTIDE SEQUENCE [LARGE SCALE GENOMIC DNA]</scope>
    <source>
        <strain evidence="13 14">SCSIO 13291</strain>
    </source>
</reference>
<accession>A0ABZ3C488</accession>
<evidence type="ECO:0000256" key="2">
    <source>
        <dbReference type="ARBA" id="ARBA00022475"/>
    </source>
</evidence>
<feature type="transmembrane region" description="Helical" evidence="12">
    <location>
        <begin position="260"/>
        <end position="283"/>
    </location>
</feature>
<feature type="transmembrane region" description="Helical" evidence="12">
    <location>
        <begin position="167"/>
        <end position="187"/>
    </location>
</feature>
<evidence type="ECO:0000256" key="5">
    <source>
        <dbReference type="ARBA" id="ARBA00022989"/>
    </source>
</evidence>
<dbReference type="PANTHER" id="PTHR35457:SF1">
    <property type="entry name" value="HEME A SYNTHASE"/>
    <property type="match status" value="1"/>
</dbReference>
<keyword evidence="2" id="KW-1003">Cell membrane</keyword>
<comment type="pathway">
    <text evidence="11">Porphyrin-containing compound metabolism.</text>
</comment>
<keyword evidence="3 12" id="KW-0812">Transmembrane</keyword>
<keyword evidence="4" id="KW-0479">Metal-binding</keyword>
<dbReference type="EMBL" id="CP115965">
    <property type="protein sequence ID" value="WZW97627.1"/>
    <property type="molecule type" value="Genomic_DNA"/>
</dbReference>